<organism evidence="5 6">
    <name type="scientific">Nocardia neocaledoniensis</name>
    <dbReference type="NCBI Taxonomy" id="236511"/>
    <lineage>
        <taxon>Bacteria</taxon>
        <taxon>Bacillati</taxon>
        <taxon>Actinomycetota</taxon>
        <taxon>Actinomycetes</taxon>
        <taxon>Mycobacteriales</taxon>
        <taxon>Nocardiaceae</taxon>
        <taxon>Nocardia</taxon>
    </lineage>
</organism>
<sequence>MSEWTWDPDDFAALWLNDGRDRFPRPLHFTSRFRYREDFDAHARGVRARYTGEESSAIELALNTLAAATIRVEVFAETGPSGSHVHRIVGARDLHNAVIAAQTVIDGVDGPIWVRRGRPENLGKGIASRIPPCAPGRRRAEEFFTRDLEPDYNNHFTDVAHNTPIERYNRVVAHPRSGSGSAAIRTGDINTRTDPERYIEWLDMADDGRYIVHRTRERLTIESGDTAALATIVTGWIDRALERQREAVNR</sequence>
<comment type="subcellular location">
    <subcellularLocation>
        <location evidence="1">Cytoplasm</location>
    </subcellularLocation>
</comment>
<evidence type="ECO:0000256" key="2">
    <source>
        <dbReference type="ARBA" id="ARBA00006411"/>
    </source>
</evidence>
<reference evidence="5 6" key="1">
    <citation type="submission" date="2018-05" db="EMBL/GenBank/DDBJ databases">
        <title>Genomic Encyclopedia of Type Strains, Phase IV (KMG-IV): sequencing the most valuable type-strain genomes for metagenomic binning, comparative biology and taxonomic classification.</title>
        <authorList>
            <person name="Goeker M."/>
        </authorList>
    </citation>
    <scope>NUCLEOTIDE SEQUENCE [LARGE SCALE GENOMIC DNA]</scope>
    <source>
        <strain evidence="5 6">DSM 44717</strain>
    </source>
</reference>
<comment type="caution">
    <text evidence="5">The sequence shown here is derived from an EMBL/GenBank/DDBJ whole genome shotgun (WGS) entry which is preliminary data.</text>
</comment>
<dbReference type="InterPro" id="IPR025734">
    <property type="entry name" value="EspG"/>
</dbReference>
<evidence type="ECO:0000256" key="1">
    <source>
        <dbReference type="ARBA" id="ARBA00004496"/>
    </source>
</evidence>
<evidence type="ECO:0000313" key="6">
    <source>
        <dbReference type="Proteomes" id="UP000246410"/>
    </source>
</evidence>
<evidence type="ECO:0000256" key="4">
    <source>
        <dbReference type="ARBA" id="ARBA00023186"/>
    </source>
</evidence>
<comment type="similarity">
    <text evidence="2">Belongs to the EspG family.</text>
</comment>
<accession>A0A317NF87</accession>
<keyword evidence="6" id="KW-1185">Reference proteome</keyword>
<dbReference type="AlphaFoldDB" id="A0A317NF87"/>
<proteinExistence type="inferred from homology"/>
<dbReference type="RefSeq" id="WP_110039295.1">
    <property type="nucleotide sequence ID" value="NZ_QGTL01000007.1"/>
</dbReference>
<evidence type="ECO:0000256" key="3">
    <source>
        <dbReference type="ARBA" id="ARBA00022490"/>
    </source>
</evidence>
<protein>
    <submittedName>
        <fullName evidence="5">ESAT-6 protein secretion system EspG family protein</fullName>
    </submittedName>
</protein>
<name>A0A317NF87_9NOCA</name>
<keyword evidence="3" id="KW-0963">Cytoplasm</keyword>
<dbReference type="EMBL" id="QGTL01000007">
    <property type="protein sequence ID" value="PWV73762.1"/>
    <property type="molecule type" value="Genomic_DNA"/>
</dbReference>
<keyword evidence="4" id="KW-0143">Chaperone</keyword>
<dbReference type="Proteomes" id="UP000246410">
    <property type="component" value="Unassembled WGS sequence"/>
</dbReference>
<gene>
    <name evidence="5" type="ORF">DFR69_107393</name>
</gene>
<dbReference type="Pfam" id="PF14011">
    <property type="entry name" value="ESX-1_EspG"/>
    <property type="match status" value="1"/>
</dbReference>
<evidence type="ECO:0000313" key="5">
    <source>
        <dbReference type="EMBL" id="PWV73762.1"/>
    </source>
</evidence>